<organism evidence="13 14">
    <name type="scientific">Scleropages formosus</name>
    <name type="common">Asian bonytongue</name>
    <name type="synonym">Osteoglossum formosum</name>
    <dbReference type="NCBI Taxonomy" id="113540"/>
    <lineage>
        <taxon>Eukaryota</taxon>
        <taxon>Metazoa</taxon>
        <taxon>Chordata</taxon>
        <taxon>Craniata</taxon>
        <taxon>Vertebrata</taxon>
        <taxon>Euteleostomi</taxon>
        <taxon>Actinopterygii</taxon>
        <taxon>Neopterygii</taxon>
        <taxon>Teleostei</taxon>
        <taxon>Osteoglossocephala</taxon>
        <taxon>Osteoglossomorpha</taxon>
        <taxon>Osteoglossiformes</taxon>
        <taxon>Osteoglossidae</taxon>
        <taxon>Scleropages</taxon>
    </lineage>
</organism>
<sequence>MLDIMESYHNSSDLANDTFSFIFHCDLEVDDNSRRVALFLLYLIPFMGGLAANTVVVWVNWRRRHSRSGVLFCLLNVTFSDLMVVLVLPFFMLEAVLDKVWLWGAFLCKFTHFVYASNFYSSSFFLAYMTVERYKLIAYPNSRTWGPAEKWRRGLLSAGLWLLAIFLALLENVHVTILEWNEAGCFVMPEKSYEEWFTSISSLSFIFQFIFPATIIISCNIYIAQALANAAQRQRDVRLVHVYSVVFVLCWLPFHLVQVFAIVDLQDPFLFSCNTTTVIFVSYSIVQCLTLFHCVANPILYNFLDQSFRQHLARTLALSLRQYAGGAQPNPVMSPEGMVEGPASAKKEQELSNTSTSHSTVNP</sequence>
<evidence type="ECO:0000256" key="11">
    <source>
        <dbReference type="SAM" id="Phobius"/>
    </source>
</evidence>
<keyword evidence="4 11" id="KW-1133">Transmembrane helix</keyword>
<comment type="caution">
    <text evidence="13">The sequence shown here is derived from an EMBL/GenBank/DDBJ whole genome shotgun (WGS) entry which is preliminary data.</text>
</comment>
<evidence type="ECO:0000313" key="13">
    <source>
        <dbReference type="EMBL" id="KPP65635.1"/>
    </source>
</evidence>
<keyword evidence="2" id="KW-1003">Cell membrane</keyword>
<feature type="compositionally biased region" description="Polar residues" evidence="10">
    <location>
        <begin position="351"/>
        <end position="363"/>
    </location>
</feature>
<dbReference type="PROSITE" id="PS50262">
    <property type="entry name" value="G_PROTEIN_RECEP_F1_2"/>
    <property type="match status" value="1"/>
</dbReference>
<keyword evidence="7 9" id="KW-0675">Receptor</keyword>
<dbReference type="GO" id="GO:0005886">
    <property type="term" value="C:plasma membrane"/>
    <property type="evidence" value="ECO:0007669"/>
    <property type="project" value="UniProtKB-SubCell"/>
</dbReference>
<feature type="domain" description="G-protein coupled receptors family 1 profile" evidence="12">
    <location>
        <begin position="52"/>
        <end position="301"/>
    </location>
</feature>
<dbReference type="PROSITE" id="PS00237">
    <property type="entry name" value="G_PROTEIN_RECEP_F1_1"/>
    <property type="match status" value="1"/>
</dbReference>
<evidence type="ECO:0000256" key="1">
    <source>
        <dbReference type="ARBA" id="ARBA00004651"/>
    </source>
</evidence>
<gene>
    <name evidence="13" type="ORF">Z043_115933</name>
</gene>
<evidence type="ECO:0000256" key="9">
    <source>
        <dbReference type="RuleBase" id="RU000688"/>
    </source>
</evidence>
<evidence type="ECO:0000259" key="12">
    <source>
        <dbReference type="PROSITE" id="PS50262"/>
    </source>
</evidence>
<comment type="subcellular location">
    <subcellularLocation>
        <location evidence="1">Cell membrane</location>
        <topology evidence="1">Multi-pass membrane protein</topology>
    </subcellularLocation>
</comment>
<accession>A0A0P7WPL5</accession>
<evidence type="ECO:0000256" key="7">
    <source>
        <dbReference type="ARBA" id="ARBA00023170"/>
    </source>
</evidence>
<keyword evidence="6 11" id="KW-0472">Membrane</keyword>
<dbReference type="EMBL" id="JARO02006171">
    <property type="protein sequence ID" value="KPP65635.1"/>
    <property type="molecule type" value="Genomic_DNA"/>
</dbReference>
<evidence type="ECO:0000256" key="5">
    <source>
        <dbReference type="ARBA" id="ARBA00023040"/>
    </source>
</evidence>
<dbReference type="InterPro" id="IPR017452">
    <property type="entry name" value="GPCR_Rhodpsn_7TM"/>
</dbReference>
<evidence type="ECO:0000256" key="10">
    <source>
        <dbReference type="SAM" id="MobiDB-lite"/>
    </source>
</evidence>
<dbReference type="GO" id="GO:0004930">
    <property type="term" value="F:G protein-coupled receptor activity"/>
    <property type="evidence" value="ECO:0007669"/>
    <property type="project" value="UniProtKB-KW"/>
</dbReference>
<dbReference type="Proteomes" id="UP000034805">
    <property type="component" value="Unassembled WGS sequence"/>
</dbReference>
<dbReference type="SUPFAM" id="SSF81321">
    <property type="entry name" value="Family A G protein-coupled receptor-like"/>
    <property type="match status" value="1"/>
</dbReference>
<keyword evidence="3 9" id="KW-0812">Transmembrane</keyword>
<dbReference type="Gene3D" id="1.20.1070.10">
    <property type="entry name" value="Rhodopsin 7-helix transmembrane proteins"/>
    <property type="match status" value="1"/>
</dbReference>
<dbReference type="PANTHER" id="PTHR24226">
    <property type="entry name" value="G-PROTEIN COUPLED RECEPTOR 182 AND ESTROGEN RECEPTOR 1"/>
    <property type="match status" value="1"/>
</dbReference>
<feature type="transmembrane region" description="Helical" evidence="11">
    <location>
        <begin position="36"/>
        <end position="59"/>
    </location>
</feature>
<dbReference type="PANTHER" id="PTHR24226:SF0">
    <property type="entry name" value="G-PROTEIN COUPLED RECEPTOR 182"/>
    <property type="match status" value="1"/>
</dbReference>
<feature type="transmembrane region" description="Helical" evidence="11">
    <location>
        <begin position="71"/>
        <end position="93"/>
    </location>
</feature>
<dbReference type="PRINTS" id="PR00237">
    <property type="entry name" value="GPCRRHODOPSN"/>
</dbReference>
<dbReference type="InterPro" id="IPR000276">
    <property type="entry name" value="GPCR_Rhodpsn"/>
</dbReference>
<evidence type="ECO:0000256" key="4">
    <source>
        <dbReference type="ARBA" id="ARBA00022989"/>
    </source>
</evidence>
<evidence type="ECO:0000313" key="14">
    <source>
        <dbReference type="Proteomes" id="UP000034805"/>
    </source>
</evidence>
<dbReference type="Pfam" id="PF00001">
    <property type="entry name" value="7tm_1"/>
    <property type="match status" value="1"/>
</dbReference>
<feature type="transmembrane region" description="Helical" evidence="11">
    <location>
        <begin position="151"/>
        <end position="170"/>
    </location>
</feature>
<feature type="transmembrane region" description="Helical" evidence="11">
    <location>
        <begin position="283"/>
        <end position="304"/>
    </location>
</feature>
<evidence type="ECO:0000256" key="3">
    <source>
        <dbReference type="ARBA" id="ARBA00022692"/>
    </source>
</evidence>
<dbReference type="InterPro" id="IPR047143">
    <property type="entry name" value="GPER1-like"/>
</dbReference>
<proteinExistence type="inferred from homology"/>
<keyword evidence="5 9" id="KW-0297">G-protein coupled receptor</keyword>
<comment type="similarity">
    <text evidence="9">Belongs to the G-protein coupled receptor 1 family.</text>
</comment>
<dbReference type="AlphaFoldDB" id="A0A0P7WPL5"/>
<feature type="transmembrane region" description="Helical" evidence="11">
    <location>
        <begin position="113"/>
        <end position="131"/>
    </location>
</feature>
<evidence type="ECO:0000256" key="6">
    <source>
        <dbReference type="ARBA" id="ARBA00023136"/>
    </source>
</evidence>
<feature type="transmembrane region" description="Helical" evidence="11">
    <location>
        <begin position="205"/>
        <end position="228"/>
    </location>
</feature>
<feature type="transmembrane region" description="Helical" evidence="11">
    <location>
        <begin position="240"/>
        <end position="263"/>
    </location>
</feature>
<feature type="region of interest" description="Disordered" evidence="10">
    <location>
        <begin position="327"/>
        <end position="363"/>
    </location>
</feature>
<name>A0A0P7WPL5_SCLFO</name>
<reference evidence="13 14" key="1">
    <citation type="submission" date="2015-08" db="EMBL/GenBank/DDBJ databases">
        <title>The genome of the Asian arowana (Scleropages formosus).</title>
        <authorList>
            <person name="Tan M.H."/>
            <person name="Gan H.M."/>
            <person name="Croft L.J."/>
            <person name="Austin C.M."/>
        </authorList>
    </citation>
    <scope>NUCLEOTIDE SEQUENCE [LARGE SCALE GENOMIC DNA]</scope>
    <source>
        <strain evidence="13">Aro1</strain>
    </source>
</reference>
<keyword evidence="8 9" id="KW-0807">Transducer</keyword>
<evidence type="ECO:0000256" key="2">
    <source>
        <dbReference type="ARBA" id="ARBA00022475"/>
    </source>
</evidence>
<protein>
    <submittedName>
        <fullName evidence="13">G-protein coupled receptor 182-like</fullName>
    </submittedName>
</protein>
<evidence type="ECO:0000256" key="8">
    <source>
        <dbReference type="ARBA" id="ARBA00023224"/>
    </source>
</evidence>